<keyword evidence="1" id="KW-1133">Transmembrane helix</keyword>
<evidence type="ECO:0000313" key="3">
    <source>
        <dbReference type="Proteomes" id="UP000594220"/>
    </source>
</evidence>
<reference evidence="2" key="2">
    <citation type="submission" date="2025-09" db="UniProtKB">
        <authorList>
            <consortium name="Ensembl"/>
        </authorList>
    </citation>
    <scope>IDENTIFICATION</scope>
</reference>
<sequence length="76" mass="8720">MKHPHLVGLRIVSFFVLSFVYFYLCKVSATVTAVSILIFHFLLNKTSVGDDIDIIYHILMPFSNSARSPSFTMFKF</sequence>
<evidence type="ECO:0000313" key="2">
    <source>
        <dbReference type="Ensembl" id="ENSCPRP00005008432.1"/>
    </source>
</evidence>
<keyword evidence="1" id="KW-0472">Membrane</keyword>
<keyword evidence="3" id="KW-1185">Reference proteome</keyword>
<organism evidence="2 3">
    <name type="scientific">Crocodylus porosus</name>
    <name type="common">Saltwater crocodile</name>
    <name type="synonym">Estuarine crocodile</name>
    <dbReference type="NCBI Taxonomy" id="8502"/>
    <lineage>
        <taxon>Eukaryota</taxon>
        <taxon>Metazoa</taxon>
        <taxon>Chordata</taxon>
        <taxon>Craniata</taxon>
        <taxon>Vertebrata</taxon>
        <taxon>Euteleostomi</taxon>
        <taxon>Archelosauria</taxon>
        <taxon>Archosauria</taxon>
        <taxon>Crocodylia</taxon>
        <taxon>Longirostres</taxon>
        <taxon>Crocodylidae</taxon>
        <taxon>Crocodylus</taxon>
    </lineage>
</organism>
<dbReference type="Ensembl" id="ENSCPRT00005009927.1">
    <property type="protein sequence ID" value="ENSCPRP00005008432.1"/>
    <property type="gene ID" value="ENSCPRG00005006017.1"/>
</dbReference>
<proteinExistence type="predicted"/>
<keyword evidence="1" id="KW-0812">Transmembrane</keyword>
<reference evidence="2" key="1">
    <citation type="submission" date="2025-08" db="UniProtKB">
        <authorList>
            <consortium name="Ensembl"/>
        </authorList>
    </citation>
    <scope>IDENTIFICATION</scope>
</reference>
<dbReference type="Proteomes" id="UP000594220">
    <property type="component" value="Unplaced"/>
</dbReference>
<accession>A0A7M4EE11</accession>
<name>A0A7M4EE11_CROPO</name>
<dbReference type="AlphaFoldDB" id="A0A7M4EE11"/>
<protein>
    <submittedName>
        <fullName evidence="2">Uncharacterized protein</fullName>
    </submittedName>
</protein>
<evidence type="ECO:0000256" key="1">
    <source>
        <dbReference type="SAM" id="Phobius"/>
    </source>
</evidence>
<feature type="transmembrane region" description="Helical" evidence="1">
    <location>
        <begin position="20"/>
        <end position="43"/>
    </location>
</feature>